<comment type="subcellular location">
    <subcellularLocation>
        <location evidence="1">Cell membrane</location>
        <topology evidence="1">Multi-pass membrane protein</topology>
    </subcellularLocation>
</comment>
<keyword evidence="4" id="KW-0997">Cell inner membrane</keyword>
<dbReference type="EMBL" id="MZXV01000017">
    <property type="protein sequence ID" value="PZV38767.1"/>
    <property type="molecule type" value="Genomic_DNA"/>
</dbReference>
<dbReference type="OrthoDB" id="6384190at2"/>
<sequence>MNSIATKSPQSKRLALGQLVDTAVSNYGLVLVVLLMIGVFAILKPDTYFTVDNLLSIATSQAIVALLALSILGVLIVGEFDLSFASILGLCQVMVIGLMANSSWSWPTACVAVVALGLAAGLINAFLVVRMQVSSFVATMGLSTVVGGLAVGYSGGMVVTGALPDAFYNLAQISPLGIPMPIWYVVIVAILLYTLFEFTSTGRHMRAVGGNRAAARLAGISISRALTVAFVIAGVLAGLGAIVSGSLLGSGQPLAAAGYLLPAYAGAFLGATTITPGRFNVWGTLVGVYLLGAGVSGLQQLGFAPWVQDLFNGAMLLLAVAFSGYLTRVRGGRK</sequence>
<dbReference type="RefSeq" id="WP_111543882.1">
    <property type="nucleotide sequence ID" value="NZ_MZXV01000017.1"/>
</dbReference>
<dbReference type="Proteomes" id="UP000248616">
    <property type="component" value="Unassembled WGS sequence"/>
</dbReference>
<feature type="transmembrane region" description="Helical" evidence="8">
    <location>
        <begin position="55"/>
        <end position="75"/>
    </location>
</feature>
<feature type="transmembrane region" description="Helical" evidence="8">
    <location>
        <begin position="20"/>
        <end position="43"/>
    </location>
</feature>
<keyword evidence="10" id="KW-1185">Reference proteome</keyword>
<keyword evidence="6 8" id="KW-1133">Transmembrane helix</keyword>
<name>A0A2W7C7A2_9HYPH</name>
<dbReference type="PANTHER" id="PTHR32196:SF21">
    <property type="entry name" value="ABC TRANSPORTER PERMEASE PROTEIN YPHD-RELATED"/>
    <property type="match status" value="1"/>
</dbReference>
<evidence type="ECO:0000256" key="8">
    <source>
        <dbReference type="SAM" id="Phobius"/>
    </source>
</evidence>
<evidence type="ECO:0000313" key="9">
    <source>
        <dbReference type="EMBL" id="PZV38767.1"/>
    </source>
</evidence>
<protein>
    <recommendedName>
        <fullName evidence="11">ABC transporter permease</fullName>
    </recommendedName>
</protein>
<accession>A0A2W7C7A2</accession>
<dbReference type="InterPro" id="IPR001851">
    <property type="entry name" value="ABC_transp_permease"/>
</dbReference>
<organism evidence="9 10">
    <name type="scientific">Mesorhizobium kowhaii</name>
    <dbReference type="NCBI Taxonomy" id="1300272"/>
    <lineage>
        <taxon>Bacteria</taxon>
        <taxon>Pseudomonadati</taxon>
        <taxon>Pseudomonadota</taxon>
        <taxon>Alphaproteobacteria</taxon>
        <taxon>Hyphomicrobiales</taxon>
        <taxon>Phyllobacteriaceae</taxon>
        <taxon>Mesorhizobium</taxon>
    </lineage>
</organism>
<dbReference type="PANTHER" id="PTHR32196">
    <property type="entry name" value="ABC TRANSPORTER PERMEASE PROTEIN YPHD-RELATED-RELATED"/>
    <property type="match status" value="1"/>
</dbReference>
<comment type="caution">
    <text evidence="9">The sequence shown here is derived from an EMBL/GenBank/DDBJ whole genome shotgun (WGS) entry which is preliminary data.</text>
</comment>
<feature type="transmembrane region" description="Helical" evidence="8">
    <location>
        <begin position="310"/>
        <end position="327"/>
    </location>
</feature>
<evidence type="ECO:0008006" key="11">
    <source>
        <dbReference type="Google" id="ProtNLM"/>
    </source>
</evidence>
<dbReference type="CDD" id="cd06579">
    <property type="entry name" value="TM_PBP1_transp_AraH_like"/>
    <property type="match status" value="1"/>
</dbReference>
<evidence type="ECO:0000256" key="5">
    <source>
        <dbReference type="ARBA" id="ARBA00022692"/>
    </source>
</evidence>
<feature type="transmembrane region" description="Helical" evidence="8">
    <location>
        <begin position="225"/>
        <end position="248"/>
    </location>
</feature>
<evidence type="ECO:0000313" key="10">
    <source>
        <dbReference type="Proteomes" id="UP000248616"/>
    </source>
</evidence>
<feature type="transmembrane region" description="Helical" evidence="8">
    <location>
        <begin position="136"/>
        <end position="156"/>
    </location>
</feature>
<feature type="transmembrane region" description="Helical" evidence="8">
    <location>
        <begin position="254"/>
        <end position="272"/>
    </location>
</feature>
<keyword evidence="3" id="KW-1003">Cell membrane</keyword>
<evidence type="ECO:0000256" key="1">
    <source>
        <dbReference type="ARBA" id="ARBA00004651"/>
    </source>
</evidence>
<feature type="transmembrane region" description="Helical" evidence="8">
    <location>
        <begin position="82"/>
        <end position="100"/>
    </location>
</feature>
<keyword evidence="7 8" id="KW-0472">Membrane</keyword>
<evidence type="ECO:0000256" key="6">
    <source>
        <dbReference type="ARBA" id="ARBA00022989"/>
    </source>
</evidence>
<reference evidence="10" key="1">
    <citation type="submission" date="2017-03" db="EMBL/GenBank/DDBJ databases">
        <authorList>
            <person name="Safronova V.I."/>
            <person name="Sazanova A.L."/>
            <person name="Chirak E.R."/>
        </authorList>
    </citation>
    <scope>NUCLEOTIDE SEQUENCE [LARGE SCALE GENOMIC DNA]</scope>
    <source>
        <strain evidence="10">Ach-343</strain>
    </source>
</reference>
<dbReference type="GO" id="GO:0022857">
    <property type="term" value="F:transmembrane transporter activity"/>
    <property type="evidence" value="ECO:0007669"/>
    <property type="project" value="InterPro"/>
</dbReference>
<feature type="transmembrane region" description="Helical" evidence="8">
    <location>
        <begin position="279"/>
        <end position="298"/>
    </location>
</feature>
<gene>
    <name evidence="9" type="ORF">B5V02_08895</name>
</gene>
<keyword evidence="2" id="KW-0813">Transport</keyword>
<proteinExistence type="predicted"/>
<feature type="transmembrane region" description="Helical" evidence="8">
    <location>
        <begin position="176"/>
        <end position="196"/>
    </location>
</feature>
<evidence type="ECO:0000256" key="7">
    <source>
        <dbReference type="ARBA" id="ARBA00023136"/>
    </source>
</evidence>
<keyword evidence="5 8" id="KW-0812">Transmembrane</keyword>
<dbReference type="Pfam" id="PF02653">
    <property type="entry name" value="BPD_transp_2"/>
    <property type="match status" value="1"/>
</dbReference>
<evidence type="ECO:0000256" key="3">
    <source>
        <dbReference type="ARBA" id="ARBA00022475"/>
    </source>
</evidence>
<dbReference type="AlphaFoldDB" id="A0A2W7C7A2"/>
<evidence type="ECO:0000256" key="2">
    <source>
        <dbReference type="ARBA" id="ARBA00022448"/>
    </source>
</evidence>
<feature type="transmembrane region" description="Helical" evidence="8">
    <location>
        <begin position="106"/>
        <end position="129"/>
    </location>
</feature>
<evidence type="ECO:0000256" key="4">
    <source>
        <dbReference type="ARBA" id="ARBA00022519"/>
    </source>
</evidence>
<dbReference type="GO" id="GO:0005886">
    <property type="term" value="C:plasma membrane"/>
    <property type="evidence" value="ECO:0007669"/>
    <property type="project" value="UniProtKB-SubCell"/>
</dbReference>